<evidence type="ECO:0000313" key="2">
    <source>
        <dbReference type="Proteomes" id="UP001159042"/>
    </source>
</evidence>
<protein>
    <submittedName>
        <fullName evidence="1">Uncharacterized protein</fullName>
    </submittedName>
</protein>
<name>A0AAV8VEK7_9CUCU</name>
<keyword evidence="2" id="KW-1185">Reference proteome</keyword>
<gene>
    <name evidence="1" type="ORF">NQ315_016779</name>
</gene>
<dbReference type="EMBL" id="JANEYG010000135">
    <property type="protein sequence ID" value="KAJ8912281.1"/>
    <property type="molecule type" value="Genomic_DNA"/>
</dbReference>
<accession>A0AAV8VEK7</accession>
<reference evidence="1 2" key="1">
    <citation type="journal article" date="2023" name="Insect Mol. Biol.">
        <title>Genome sequencing provides insights into the evolution of gene families encoding plant cell wall-degrading enzymes in longhorned beetles.</title>
        <authorList>
            <person name="Shin N.R."/>
            <person name="Okamura Y."/>
            <person name="Kirsch R."/>
            <person name="Pauchet Y."/>
        </authorList>
    </citation>
    <scope>NUCLEOTIDE SEQUENCE [LARGE SCALE GENOMIC DNA]</scope>
    <source>
        <strain evidence="1">EAD_L_NR</strain>
    </source>
</reference>
<proteinExistence type="predicted"/>
<dbReference type="AlphaFoldDB" id="A0AAV8VEK7"/>
<comment type="caution">
    <text evidence="1">The sequence shown here is derived from an EMBL/GenBank/DDBJ whole genome shotgun (WGS) entry which is preliminary data.</text>
</comment>
<sequence>MYGCNKGAARKAPRTLGIVAQRKRHRGDLVKETGKPYADLLKKVRETINPRFNIYGLSGSQGTLACPHRKVNYYTTHALTGHGSFGRFTKRIRRTAEDASRYCGEVESRQHTFFSCVRWPGVRRESQVSLDVELTLKSLISVKCSDREEILEQLSTAVRNLKLVERFCKHQHNSGELCCNVTTHKLIKHIDPNILMKF</sequence>
<evidence type="ECO:0000313" key="1">
    <source>
        <dbReference type="EMBL" id="KAJ8912281.1"/>
    </source>
</evidence>
<organism evidence="1 2">
    <name type="scientific">Exocentrus adspersus</name>
    <dbReference type="NCBI Taxonomy" id="1586481"/>
    <lineage>
        <taxon>Eukaryota</taxon>
        <taxon>Metazoa</taxon>
        <taxon>Ecdysozoa</taxon>
        <taxon>Arthropoda</taxon>
        <taxon>Hexapoda</taxon>
        <taxon>Insecta</taxon>
        <taxon>Pterygota</taxon>
        <taxon>Neoptera</taxon>
        <taxon>Endopterygota</taxon>
        <taxon>Coleoptera</taxon>
        <taxon>Polyphaga</taxon>
        <taxon>Cucujiformia</taxon>
        <taxon>Chrysomeloidea</taxon>
        <taxon>Cerambycidae</taxon>
        <taxon>Lamiinae</taxon>
        <taxon>Acanthocinini</taxon>
        <taxon>Exocentrus</taxon>
    </lineage>
</organism>
<dbReference type="Proteomes" id="UP001159042">
    <property type="component" value="Unassembled WGS sequence"/>
</dbReference>